<name>A0AAV9NAN3_9EURO</name>
<dbReference type="InterPro" id="IPR050231">
    <property type="entry name" value="Iron_ascorbate_oxido_reductase"/>
</dbReference>
<dbReference type="InterPro" id="IPR026992">
    <property type="entry name" value="DIOX_N"/>
</dbReference>
<proteinExistence type="inferred from homology"/>
<dbReference type="AlphaFoldDB" id="A0AAV9NAN3"/>
<reference evidence="4 5" key="1">
    <citation type="submission" date="2023-08" db="EMBL/GenBank/DDBJ databases">
        <title>Black Yeasts Isolated from many extreme environments.</title>
        <authorList>
            <person name="Coleine C."/>
            <person name="Stajich J.E."/>
            <person name="Selbmann L."/>
        </authorList>
    </citation>
    <scope>NUCLEOTIDE SEQUENCE [LARGE SCALE GENOMIC DNA]</scope>
    <source>
        <strain evidence="4 5">CCFEE 5792</strain>
    </source>
</reference>
<dbReference type="EMBL" id="JAVRRD010000012">
    <property type="protein sequence ID" value="KAK5053145.1"/>
    <property type="molecule type" value="Genomic_DNA"/>
</dbReference>
<dbReference type="InterPro" id="IPR044861">
    <property type="entry name" value="IPNS-like_FE2OG_OXY"/>
</dbReference>
<dbReference type="PANTHER" id="PTHR47990">
    <property type="entry name" value="2-OXOGLUTARATE (2OG) AND FE(II)-DEPENDENT OXYGENASE SUPERFAMILY PROTEIN-RELATED"/>
    <property type="match status" value="1"/>
</dbReference>
<dbReference type="RefSeq" id="XP_064706587.1">
    <property type="nucleotide sequence ID" value="XM_064845733.1"/>
</dbReference>
<dbReference type="Gene3D" id="2.60.120.330">
    <property type="entry name" value="B-lactam Antibiotic, Isopenicillin N Synthase, Chain"/>
    <property type="match status" value="1"/>
</dbReference>
<accession>A0AAV9NAN3</accession>
<comment type="similarity">
    <text evidence="1">Belongs to the iron/ascorbate-dependent oxidoreductase family.</text>
</comment>
<feature type="domain" description="Non-haem dioxygenase N-terminal" evidence="3">
    <location>
        <begin position="3"/>
        <end position="133"/>
    </location>
</feature>
<gene>
    <name evidence="4" type="ORF">LTR84_002119</name>
</gene>
<comment type="caution">
    <text evidence="4">The sequence shown here is derived from an EMBL/GenBank/DDBJ whole genome shotgun (WGS) entry which is preliminary data.</text>
</comment>
<evidence type="ECO:0000259" key="3">
    <source>
        <dbReference type="Pfam" id="PF14226"/>
    </source>
</evidence>
<dbReference type="SUPFAM" id="SSF51197">
    <property type="entry name" value="Clavaminate synthase-like"/>
    <property type="match status" value="1"/>
</dbReference>
<evidence type="ECO:0000313" key="5">
    <source>
        <dbReference type="Proteomes" id="UP001358417"/>
    </source>
</evidence>
<protein>
    <recommendedName>
        <fullName evidence="6">Fe2OG dioxygenase domain-containing protein</fullName>
    </recommendedName>
</protein>
<evidence type="ECO:0000313" key="4">
    <source>
        <dbReference type="EMBL" id="KAK5053145.1"/>
    </source>
</evidence>
<organism evidence="4 5">
    <name type="scientific">Exophiala bonariae</name>
    <dbReference type="NCBI Taxonomy" id="1690606"/>
    <lineage>
        <taxon>Eukaryota</taxon>
        <taxon>Fungi</taxon>
        <taxon>Dikarya</taxon>
        <taxon>Ascomycota</taxon>
        <taxon>Pezizomycotina</taxon>
        <taxon>Eurotiomycetes</taxon>
        <taxon>Chaetothyriomycetidae</taxon>
        <taxon>Chaetothyriales</taxon>
        <taxon>Herpotrichiellaceae</taxon>
        <taxon>Exophiala</taxon>
    </lineage>
</organism>
<evidence type="ECO:0008006" key="6">
    <source>
        <dbReference type="Google" id="ProtNLM"/>
    </source>
</evidence>
<keyword evidence="5" id="KW-1185">Reference proteome</keyword>
<sequence>MALPVIDFGPFLDASSSSFQKKQVAFEIDKACREVGFFYLKNHGVPAELVADMLAKTRHVFETATPEEKERLAMRGSAEGGDSARGWLKVKNAAGAHEVSATTPTFKAVDFFRPVPVQEAPYTTGMGPNLWPSVPADFRTTAETYIDQLENLGNSVMKAIAIGLSVDESIFLDRIDKAFWNLRILGYEGRKTRSESAAGIGEHTGKALDHPYSCKKSLQVLSKTGEWIWADPIEGCYVCNIGDMLSEWTRGAYKSTLHRVCHNSDSLRISIPFFFDPNWDAFISPVLPSAEGTIDASEGIRYQDKFIKSIDYPLWRDPPSSVVQAA</sequence>
<evidence type="ECO:0000256" key="1">
    <source>
        <dbReference type="ARBA" id="ARBA00008056"/>
    </source>
</evidence>
<feature type="domain" description="Isopenicillin N synthase-like Fe(2+) 2OG dioxygenase" evidence="2">
    <location>
        <begin position="216"/>
        <end position="277"/>
    </location>
</feature>
<dbReference type="GeneID" id="89970331"/>
<dbReference type="InterPro" id="IPR027443">
    <property type="entry name" value="IPNS-like_sf"/>
</dbReference>
<dbReference type="Pfam" id="PF03171">
    <property type="entry name" value="2OG-FeII_Oxy"/>
    <property type="match status" value="1"/>
</dbReference>
<dbReference type="Proteomes" id="UP001358417">
    <property type="component" value="Unassembled WGS sequence"/>
</dbReference>
<dbReference type="Pfam" id="PF14226">
    <property type="entry name" value="DIOX_N"/>
    <property type="match status" value="1"/>
</dbReference>
<evidence type="ECO:0000259" key="2">
    <source>
        <dbReference type="Pfam" id="PF03171"/>
    </source>
</evidence>
<dbReference type="PRINTS" id="PR00682">
    <property type="entry name" value="IPNSYNTHASE"/>
</dbReference>